<dbReference type="AlphaFoldDB" id="A0A5D5AQ95"/>
<feature type="region of interest" description="Disordered" evidence="1">
    <location>
        <begin position="73"/>
        <end position="117"/>
    </location>
</feature>
<dbReference type="RefSeq" id="WP_149080210.1">
    <property type="nucleotide sequence ID" value="NZ_VTAW01000003.1"/>
</dbReference>
<reference evidence="2 3" key="1">
    <citation type="submission" date="2019-08" db="EMBL/GenBank/DDBJ databases">
        <title>Archaea genome.</title>
        <authorList>
            <person name="Kajale S."/>
            <person name="Shouche Y."/>
            <person name="Deshpande N."/>
            <person name="Sharma A."/>
        </authorList>
    </citation>
    <scope>NUCLEOTIDE SEQUENCE [LARGE SCALE GENOMIC DNA]</scope>
    <source>
        <strain evidence="2 3">ESP3B_9</strain>
    </source>
</reference>
<dbReference type="Proteomes" id="UP000324104">
    <property type="component" value="Unassembled WGS sequence"/>
</dbReference>
<dbReference type="EMBL" id="VTAW01000003">
    <property type="protein sequence ID" value="TYT63234.1"/>
    <property type="molecule type" value="Genomic_DNA"/>
</dbReference>
<evidence type="ECO:0000313" key="3">
    <source>
        <dbReference type="Proteomes" id="UP000324104"/>
    </source>
</evidence>
<evidence type="ECO:0000313" key="2">
    <source>
        <dbReference type="EMBL" id="TYT63234.1"/>
    </source>
</evidence>
<evidence type="ECO:0000256" key="1">
    <source>
        <dbReference type="SAM" id="MobiDB-lite"/>
    </source>
</evidence>
<name>A0A5D5AQ95_9EURY</name>
<feature type="compositionally biased region" description="Polar residues" evidence="1">
    <location>
        <begin position="87"/>
        <end position="100"/>
    </location>
</feature>
<organism evidence="2 3">
    <name type="scientific">Natrialba swarupiae</name>
    <dbReference type="NCBI Taxonomy" id="2448032"/>
    <lineage>
        <taxon>Archaea</taxon>
        <taxon>Methanobacteriati</taxon>
        <taxon>Methanobacteriota</taxon>
        <taxon>Stenosarchaea group</taxon>
        <taxon>Halobacteria</taxon>
        <taxon>Halobacteriales</taxon>
        <taxon>Natrialbaceae</taxon>
        <taxon>Natrialba</taxon>
    </lineage>
</organism>
<feature type="compositionally biased region" description="Basic and acidic residues" evidence="1">
    <location>
        <begin position="107"/>
        <end position="117"/>
    </location>
</feature>
<gene>
    <name evidence="2" type="ORF">FYC77_03940</name>
</gene>
<proteinExistence type="predicted"/>
<feature type="region of interest" description="Disordered" evidence="1">
    <location>
        <begin position="1"/>
        <end position="24"/>
    </location>
</feature>
<keyword evidence="3" id="KW-1185">Reference proteome</keyword>
<accession>A0A5D5AQ95</accession>
<sequence length="117" mass="12998">MSSKRDAADADRVDRSDESVCDRCDEPVRDDRVSRLSADPCPELTDRYESVRRVYCPDCVAAVGMLEFAAGARAVSSTKPSKVARVTPSNSRAISPSERTPTVKRRTREDATRVNHR</sequence>
<protein>
    <submittedName>
        <fullName evidence="2">Uncharacterized protein</fullName>
    </submittedName>
</protein>
<comment type="caution">
    <text evidence="2">The sequence shown here is derived from an EMBL/GenBank/DDBJ whole genome shotgun (WGS) entry which is preliminary data.</text>
</comment>